<dbReference type="InterPro" id="IPR036641">
    <property type="entry name" value="HPT_dom_sf"/>
</dbReference>
<reference evidence="24" key="1">
    <citation type="submission" date="2016-08" db="EMBL/GenBank/DDBJ databases">
        <title>Complete genome sequence of the organohalide-respiring Epsilonproteobacterium Sulfurospirillum halorespirans.</title>
        <authorList>
            <person name="Goris T."/>
            <person name="Zimmermann J."/>
            <person name="Schenz B."/>
            <person name="Lemos M."/>
            <person name="Hackermueller J."/>
            <person name="Diekert G."/>
        </authorList>
    </citation>
    <scope>NUCLEOTIDE SEQUENCE [LARGE SCALE GENOMIC DNA]</scope>
    <source>
        <strain>DSM 13726</strain>
        <strain evidence="24">PCE-M2</strain>
    </source>
</reference>
<evidence type="ECO:0000256" key="11">
    <source>
        <dbReference type="ARBA" id="ARBA00022989"/>
    </source>
</evidence>
<dbReference type="PATRIC" id="fig|1193502.14.peg.1864"/>
<feature type="transmembrane region" description="Helical" evidence="18">
    <location>
        <begin position="12"/>
        <end position="35"/>
    </location>
</feature>
<dbReference type="PROSITE" id="PS50894">
    <property type="entry name" value="HPT"/>
    <property type="match status" value="1"/>
</dbReference>
<dbReference type="InterPro" id="IPR001789">
    <property type="entry name" value="Sig_transdc_resp-reg_receiver"/>
</dbReference>
<dbReference type="InterPro" id="IPR003594">
    <property type="entry name" value="HATPase_dom"/>
</dbReference>
<comment type="subunit">
    <text evidence="14">At low DSF concentrations, interacts with RpfF.</text>
</comment>
<dbReference type="PROSITE" id="PS50110">
    <property type="entry name" value="RESPONSE_REGULATORY"/>
    <property type="match status" value="2"/>
</dbReference>
<feature type="modified residue" description="Phosphohistidine" evidence="16">
    <location>
        <position position="826"/>
    </location>
</feature>
<dbReference type="SUPFAM" id="SSF47384">
    <property type="entry name" value="Homodimeric domain of signal transducing histidine kinase"/>
    <property type="match status" value="1"/>
</dbReference>
<keyword evidence="9 23" id="KW-0418">Kinase</keyword>
<keyword evidence="12" id="KW-0902">Two-component regulatory system</keyword>
<dbReference type="CDD" id="cd17546">
    <property type="entry name" value="REC_hyHK_CKI1_RcsC-like"/>
    <property type="match status" value="1"/>
</dbReference>
<evidence type="ECO:0000256" key="15">
    <source>
        <dbReference type="ARBA" id="ARBA00068150"/>
    </source>
</evidence>
<evidence type="ECO:0000256" key="13">
    <source>
        <dbReference type="ARBA" id="ARBA00023136"/>
    </source>
</evidence>
<dbReference type="InterPro" id="IPR003661">
    <property type="entry name" value="HisK_dim/P_dom"/>
</dbReference>
<dbReference type="InterPro" id="IPR036890">
    <property type="entry name" value="HATPase_C_sf"/>
</dbReference>
<evidence type="ECO:0000313" key="23">
    <source>
        <dbReference type="EMBL" id="AOO65606.1"/>
    </source>
</evidence>
<dbReference type="InterPro" id="IPR003660">
    <property type="entry name" value="HAMP_dom"/>
</dbReference>
<name>A0A1D7TKU4_9BACT</name>
<evidence type="ECO:0000256" key="5">
    <source>
        <dbReference type="ARBA" id="ARBA00022553"/>
    </source>
</evidence>
<evidence type="ECO:0000256" key="18">
    <source>
        <dbReference type="SAM" id="Phobius"/>
    </source>
</evidence>
<dbReference type="STRING" id="1193502.SHALO_1835"/>
<evidence type="ECO:0000256" key="6">
    <source>
        <dbReference type="ARBA" id="ARBA00022679"/>
    </source>
</evidence>
<evidence type="ECO:0000256" key="14">
    <source>
        <dbReference type="ARBA" id="ARBA00064003"/>
    </source>
</evidence>
<evidence type="ECO:0000256" key="9">
    <source>
        <dbReference type="ARBA" id="ARBA00022777"/>
    </source>
</evidence>
<evidence type="ECO:0000256" key="7">
    <source>
        <dbReference type="ARBA" id="ARBA00022692"/>
    </source>
</evidence>
<feature type="domain" description="Histidine kinase" evidence="19">
    <location>
        <begin position="257"/>
        <end position="477"/>
    </location>
</feature>
<keyword evidence="8" id="KW-0547">Nucleotide-binding</keyword>
<dbReference type="Pfam" id="PF00512">
    <property type="entry name" value="HisKA"/>
    <property type="match status" value="1"/>
</dbReference>
<keyword evidence="10" id="KW-0067">ATP-binding</keyword>
<dbReference type="Gene3D" id="1.20.120.160">
    <property type="entry name" value="HPT domain"/>
    <property type="match status" value="1"/>
</dbReference>
<evidence type="ECO:0000256" key="16">
    <source>
        <dbReference type="PROSITE-ProRule" id="PRU00110"/>
    </source>
</evidence>
<keyword evidence="4" id="KW-1003">Cell membrane</keyword>
<evidence type="ECO:0000259" key="22">
    <source>
        <dbReference type="PROSITE" id="PS50894"/>
    </source>
</evidence>
<dbReference type="FunFam" id="3.30.565.10:FF:000010">
    <property type="entry name" value="Sensor histidine kinase RcsC"/>
    <property type="match status" value="1"/>
</dbReference>
<dbReference type="Gene3D" id="6.10.340.10">
    <property type="match status" value="1"/>
</dbReference>
<evidence type="ECO:0000256" key="10">
    <source>
        <dbReference type="ARBA" id="ARBA00022840"/>
    </source>
</evidence>
<dbReference type="SUPFAM" id="SSF55874">
    <property type="entry name" value="ATPase domain of HSP90 chaperone/DNA topoisomerase II/histidine kinase"/>
    <property type="match status" value="1"/>
</dbReference>
<dbReference type="SUPFAM" id="SSF52172">
    <property type="entry name" value="CheY-like"/>
    <property type="match status" value="2"/>
</dbReference>
<dbReference type="InterPro" id="IPR036097">
    <property type="entry name" value="HisK_dim/P_sf"/>
</dbReference>
<organism evidence="23 24">
    <name type="scientific">Sulfurospirillum halorespirans DSM 13726</name>
    <dbReference type="NCBI Taxonomy" id="1193502"/>
    <lineage>
        <taxon>Bacteria</taxon>
        <taxon>Pseudomonadati</taxon>
        <taxon>Campylobacterota</taxon>
        <taxon>Epsilonproteobacteria</taxon>
        <taxon>Campylobacterales</taxon>
        <taxon>Sulfurospirillaceae</taxon>
        <taxon>Sulfurospirillum</taxon>
    </lineage>
</organism>
<evidence type="ECO:0000256" key="2">
    <source>
        <dbReference type="ARBA" id="ARBA00004651"/>
    </source>
</evidence>
<proteinExistence type="predicted"/>
<feature type="domain" description="Response regulatory" evidence="20">
    <location>
        <begin position="636"/>
        <end position="753"/>
    </location>
</feature>
<evidence type="ECO:0000313" key="24">
    <source>
        <dbReference type="Proteomes" id="UP000094609"/>
    </source>
</evidence>
<evidence type="ECO:0000256" key="8">
    <source>
        <dbReference type="ARBA" id="ARBA00022741"/>
    </source>
</evidence>
<keyword evidence="24" id="KW-1185">Reference proteome</keyword>
<dbReference type="SMART" id="SM00448">
    <property type="entry name" value="REC"/>
    <property type="match status" value="2"/>
</dbReference>
<keyword evidence="5 17" id="KW-0597">Phosphoprotein</keyword>
<dbReference type="Pfam" id="PF02518">
    <property type="entry name" value="HATPase_c"/>
    <property type="match status" value="1"/>
</dbReference>
<dbReference type="Gene3D" id="3.40.50.2300">
    <property type="match status" value="2"/>
</dbReference>
<dbReference type="PANTHER" id="PTHR45339:SF1">
    <property type="entry name" value="HYBRID SIGNAL TRANSDUCTION HISTIDINE KINASE J"/>
    <property type="match status" value="1"/>
</dbReference>
<feature type="modified residue" description="4-aspartylphosphate" evidence="17">
    <location>
        <position position="547"/>
    </location>
</feature>
<dbReference type="EMBL" id="CP017111">
    <property type="protein sequence ID" value="AOO65606.1"/>
    <property type="molecule type" value="Genomic_DNA"/>
</dbReference>
<dbReference type="EC" id="2.7.13.3" evidence="3"/>
<evidence type="ECO:0000256" key="1">
    <source>
        <dbReference type="ARBA" id="ARBA00000085"/>
    </source>
</evidence>
<dbReference type="AlphaFoldDB" id="A0A1D7TKU4"/>
<keyword evidence="13 18" id="KW-0472">Membrane</keyword>
<feature type="modified residue" description="4-aspartylphosphate" evidence="17">
    <location>
        <position position="687"/>
    </location>
</feature>
<dbReference type="PROSITE" id="PS50885">
    <property type="entry name" value="HAMP"/>
    <property type="match status" value="1"/>
</dbReference>
<feature type="domain" description="HAMP" evidence="21">
    <location>
        <begin position="172"/>
        <end position="224"/>
    </location>
</feature>
<comment type="catalytic activity">
    <reaction evidence="1">
        <text>ATP + protein L-histidine = ADP + protein N-phospho-L-histidine.</text>
        <dbReference type="EC" id="2.7.13.3"/>
    </reaction>
</comment>
<keyword evidence="11 18" id="KW-1133">Transmembrane helix</keyword>
<dbReference type="PANTHER" id="PTHR45339">
    <property type="entry name" value="HYBRID SIGNAL TRANSDUCTION HISTIDINE KINASE J"/>
    <property type="match status" value="1"/>
</dbReference>
<evidence type="ECO:0000256" key="17">
    <source>
        <dbReference type="PROSITE-ProRule" id="PRU00169"/>
    </source>
</evidence>
<protein>
    <recommendedName>
        <fullName evidence="15">Sensory/regulatory protein RpfC</fullName>
        <ecNumber evidence="3">2.7.13.3</ecNumber>
    </recommendedName>
</protein>
<dbReference type="KEGG" id="shal:SHALO_1835"/>
<feature type="domain" description="Response regulatory" evidence="20">
    <location>
        <begin position="496"/>
        <end position="616"/>
    </location>
</feature>
<evidence type="ECO:0000256" key="4">
    <source>
        <dbReference type="ARBA" id="ARBA00022475"/>
    </source>
</evidence>
<sequence>MFKAMLYRVSLLQALAVMIIIALLLPLPLVVLTYVNSTYQNKQEAFTALNTKKFNLSSAIFSESLWNFYPELGQKMLDQLLLDPSVQFVYVKDNDGKLFLGWENKAKISNNDDTLFLNKLLEKEGVMIGSLEMGFKRQDLVDSILSDMTLFGGMIFLQLLLLITVISWIYYYKIISPIRRLVGHSTLLAQQKLDEPFLWDENDEIGTLGFALDKTRIKLKGFFETLKHENEILDEKVKQRTKELEDASRYKSEFLANMSHEIRTPMNAIMGMSHLMSKTAMNSTQVGYVAKIKEASSVLLRIINDILDFSKIEAGKMDVESIAFDLHKELKKSSSIFSVLAKEKGIDFQCDFVETNRFFKGDPCKIMQIVNNFLSNAIKFTKEGAVVLSVEEQIHDEQTATLTFHVKDSGIGIAKEKQSLLFKAFAQIDASITRKYGGTGLGLYICTQLADMMHGRIHLESEEGRGSLFSLTLTLPLAKGIDIQHENSALEYEPLHLLVISDQKKVSEALSELIRSFGFFVTVCKSSDDVSSTLQKGSESFHLAILDYELAKKANGVDFYMKLVDKVGMEALPPFLMIASNDDAELKERILSTGIKALLKKPINPSMLYDEAVSLCALRAQVPLFDPSKINLSSKRILVVEDNDINLEVATYLLKETHANVEVARNGLEAVEIIQEQIHPFDLILMDVQMPLMDGYEATRIIRKELNLLTPIVAMTANVMIHDIEKCLAVGMDAHIGKPFEVEDFYGTLLEVLHVNVAMKPKPQSIAPKSPTTLFAKQEAIKRLGGNEALWKKLFRSFFETYFQVPERLHALIAAENRTTLVDYVHTTKGLSGTVGLSQLEQSLGVFERSLKEQNSFENLPLETVLKEHQALMSVLRSEYEKLSSPSSLKQIHFSFEEKKVLESLLVELQRALELSNVSKVTFVLERLLSHDEVAGKAAFKELLFTCKQFDFEAALQSLERLSEEISHG</sequence>
<dbReference type="SMART" id="SM00387">
    <property type="entry name" value="HATPase_c"/>
    <property type="match status" value="1"/>
</dbReference>
<dbReference type="Pfam" id="PF01627">
    <property type="entry name" value="Hpt"/>
    <property type="match status" value="1"/>
</dbReference>
<evidence type="ECO:0000256" key="12">
    <source>
        <dbReference type="ARBA" id="ARBA00023012"/>
    </source>
</evidence>
<feature type="domain" description="HPt" evidence="22">
    <location>
        <begin position="787"/>
        <end position="890"/>
    </location>
</feature>
<comment type="subcellular location">
    <subcellularLocation>
        <location evidence="2">Cell membrane</location>
        <topology evidence="2">Multi-pass membrane protein</topology>
    </subcellularLocation>
</comment>
<dbReference type="GO" id="GO:0005524">
    <property type="term" value="F:ATP binding"/>
    <property type="evidence" value="ECO:0007669"/>
    <property type="project" value="UniProtKB-KW"/>
</dbReference>
<dbReference type="Gene3D" id="1.10.287.130">
    <property type="match status" value="1"/>
</dbReference>
<dbReference type="SUPFAM" id="SSF47226">
    <property type="entry name" value="Histidine-containing phosphotransfer domain, HPT domain"/>
    <property type="match status" value="1"/>
</dbReference>
<dbReference type="Pfam" id="PF00072">
    <property type="entry name" value="Response_reg"/>
    <property type="match status" value="2"/>
</dbReference>
<evidence type="ECO:0000256" key="3">
    <source>
        <dbReference type="ARBA" id="ARBA00012438"/>
    </source>
</evidence>
<dbReference type="GO" id="GO:0005886">
    <property type="term" value="C:plasma membrane"/>
    <property type="evidence" value="ECO:0007669"/>
    <property type="project" value="UniProtKB-SubCell"/>
</dbReference>
<dbReference type="GO" id="GO:0000155">
    <property type="term" value="F:phosphorelay sensor kinase activity"/>
    <property type="evidence" value="ECO:0007669"/>
    <property type="project" value="InterPro"/>
</dbReference>
<dbReference type="SMART" id="SM00388">
    <property type="entry name" value="HisKA"/>
    <property type="match status" value="1"/>
</dbReference>
<dbReference type="InterPro" id="IPR011006">
    <property type="entry name" value="CheY-like_superfamily"/>
</dbReference>
<dbReference type="InterPro" id="IPR004358">
    <property type="entry name" value="Sig_transdc_His_kin-like_C"/>
</dbReference>
<feature type="transmembrane region" description="Helical" evidence="18">
    <location>
        <begin position="150"/>
        <end position="171"/>
    </location>
</feature>
<gene>
    <name evidence="23" type="ORF">SHALO_1835</name>
</gene>
<dbReference type="FunFam" id="1.10.287.130:FF:000002">
    <property type="entry name" value="Two-component osmosensing histidine kinase"/>
    <property type="match status" value="1"/>
</dbReference>
<dbReference type="Proteomes" id="UP000094609">
    <property type="component" value="Chromosome"/>
</dbReference>
<keyword evidence="6" id="KW-0808">Transferase</keyword>
<evidence type="ECO:0000259" key="20">
    <source>
        <dbReference type="PROSITE" id="PS50110"/>
    </source>
</evidence>
<dbReference type="PROSITE" id="PS50109">
    <property type="entry name" value="HIS_KIN"/>
    <property type="match status" value="1"/>
</dbReference>
<dbReference type="PRINTS" id="PR00344">
    <property type="entry name" value="BCTRLSENSOR"/>
</dbReference>
<dbReference type="CDD" id="cd16922">
    <property type="entry name" value="HATPase_EvgS-ArcB-TorS-like"/>
    <property type="match status" value="1"/>
</dbReference>
<evidence type="ECO:0000259" key="19">
    <source>
        <dbReference type="PROSITE" id="PS50109"/>
    </source>
</evidence>
<dbReference type="InterPro" id="IPR008207">
    <property type="entry name" value="Sig_transdc_His_kin_Hpt_dom"/>
</dbReference>
<dbReference type="CDD" id="cd00082">
    <property type="entry name" value="HisKA"/>
    <property type="match status" value="1"/>
</dbReference>
<dbReference type="RefSeq" id="WP_069478266.1">
    <property type="nucleotide sequence ID" value="NZ_CP017111.1"/>
</dbReference>
<evidence type="ECO:0000259" key="21">
    <source>
        <dbReference type="PROSITE" id="PS50885"/>
    </source>
</evidence>
<keyword evidence="7 18" id="KW-0812">Transmembrane</keyword>
<accession>A0A1D7TKU4</accession>
<dbReference type="Gene3D" id="3.30.565.10">
    <property type="entry name" value="Histidine kinase-like ATPase, C-terminal domain"/>
    <property type="match status" value="1"/>
</dbReference>
<dbReference type="InterPro" id="IPR005467">
    <property type="entry name" value="His_kinase_dom"/>
</dbReference>